<dbReference type="EMBL" id="JAZDUA010000770">
    <property type="protein sequence ID" value="KAK7789382.1"/>
    <property type="molecule type" value="Genomic_DNA"/>
</dbReference>
<dbReference type="SUPFAM" id="SSF54928">
    <property type="entry name" value="RNA-binding domain, RBD"/>
    <property type="match status" value="1"/>
</dbReference>
<gene>
    <name evidence="1" type="ORF">R5R35_012699</name>
</gene>
<accession>A0AAN9YZ68</accession>
<reference evidence="1 2" key="1">
    <citation type="submission" date="2024-03" db="EMBL/GenBank/DDBJ databases">
        <title>The genome assembly and annotation of the cricket Gryllus longicercus Weissman &amp; Gray.</title>
        <authorList>
            <person name="Szrajer S."/>
            <person name="Gray D."/>
            <person name="Ylla G."/>
        </authorList>
    </citation>
    <scope>NUCLEOTIDE SEQUENCE [LARGE SCALE GENOMIC DNA]</scope>
    <source>
        <strain evidence="1">DAG 2021-001</strain>
        <tissue evidence="1">Whole body minus gut</tissue>
    </source>
</reference>
<comment type="caution">
    <text evidence="1">The sequence shown here is derived from an EMBL/GenBank/DDBJ whole genome shotgun (WGS) entry which is preliminary data.</text>
</comment>
<organism evidence="1 2">
    <name type="scientific">Gryllus longicercus</name>
    <dbReference type="NCBI Taxonomy" id="2509291"/>
    <lineage>
        <taxon>Eukaryota</taxon>
        <taxon>Metazoa</taxon>
        <taxon>Ecdysozoa</taxon>
        <taxon>Arthropoda</taxon>
        <taxon>Hexapoda</taxon>
        <taxon>Insecta</taxon>
        <taxon>Pterygota</taxon>
        <taxon>Neoptera</taxon>
        <taxon>Polyneoptera</taxon>
        <taxon>Orthoptera</taxon>
        <taxon>Ensifera</taxon>
        <taxon>Gryllidea</taxon>
        <taxon>Grylloidea</taxon>
        <taxon>Gryllidae</taxon>
        <taxon>Gryllinae</taxon>
        <taxon>Gryllus</taxon>
    </lineage>
</organism>
<protein>
    <submittedName>
        <fullName evidence="1">Uncharacterized protein</fullName>
    </submittedName>
</protein>
<dbReference type="GO" id="GO:0003676">
    <property type="term" value="F:nucleic acid binding"/>
    <property type="evidence" value="ECO:0007669"/>
    <property type="project" value="InterPro"/>
</dbReference>
<dbReference type="Gene3D" id="3.30.70.330">
    <property type="match status" value="1"/>
</dbReference>
<evidence type="ECO:0000313" key="2">
    <source>
        <dbReference type="Proteomes" id="UP001378592"/>
    </source>
</evidence>
<dbReference type="InterPro" id="IPR035979">
    <property type="entry name" value="RBD_domain_sf"/>
</dbReference>
<dbReference type="AlphaFoldDB" id="A0AAN9YZ68"/>
<name>A0AAN9YZ68_9ORTH</name>
<dbReference type="Proteomes" id="UP001378592">
    <property type="component" value="Unassembled WGS sequence"/>
</dbReference>
<sequence length="214" mass="24550">MPKKQIIVPTKIKEEQDFYHEDAAEEFADIALKREINTTVVNRRCSGSEWLVTNIKEEKNDSSDVDDAAEFAEIAEKKEIDPIVVIDTHGTRERQEVRDGTKGKKNNVTPNCRLFIKCKPPLLECEIKKLHPDIVAVQALRQKGKYFVTFPNKAASSKALEDLRKTDLKGHTLRVHEYRSRRDCDVPFLFAGRTSKKEIKRRLQEAIACNINDS</sequence>
<evidence type="ECO:0000313" key="1">
    <source>
        <dbReference type="EMBL" id="KAK7789382.1"/>
    </source>
</evidence>
<keyword evidence="2" id="KW-1185">Reference proteome</keyword>
<proteinExistence type="predicted"/>
<dbReference type="InterPro" id="IPR012677">
    <property type="entry name" value="Nucleotide-bd_a/b_plait_sf"/>
</dbReference>